<reference evidence="2 3" key="1">
    <citation type="journal article" date="2019" name="Environ. Microbiol.">
        <title>At the nexus of three kingdoms: the genome of the mycorrhizal fungus Gigaspora margarita provides insights into plant, endobacterial and fungal interactions.</title>
        <authorList>
            <person name="Venice F."/>
            <person name="Ghignone S."/>
            <person name="Salvioli di Fossalunga A."/>
            <person name="Amselem J."/>
            <person name="Novero M."/>
            <person name="Xianan X."/>
            <person name="Sedzielewska Toro K."/>
            <person name="Morin E."/>
            <person name="Lipzen A."/>
            <person name="Grigoriev I.V."/>
            <person name="Henrissat B."/>
            <person name="Martin F.M."/>
            <person name="Bonfante P."/>
        </authorList>
    </citation>
    <scope>NUCLEOTIDE SEQUENCE [LARGE SCALE GENOMIC DNA]</scope>
    <source>
        <strain evidence="2 3">BEG34</strain>
    </source>
</reference>
<dbReference type="Proteomes" id="UP000439903">
    <property type="component" value="Unassembled WGS sequence"/>
</dbReference>
<keyword evidence="1" id="KW-0732">Signal</keyword>
<name>A0A8H3X1P7_GIGMA</name>
<feature type="signal peptide" evidence="1">
    <location>
        <begin position="1"/>
        <end position="26"/>
    </location>
</feature>
<dbReference type="OrthoDB" id="2446629at2759"/>
<keyword evidence="3" id="KW-1185">Reference proteome</keyword>
<accession>A0A8H3X1P7</accession>
<proteinExistence type="predicted"/>
<gene>
    <name evidence="2" type="ORF">F8M41_009718</name>
</gene>
<evidence type="ECO:0000313" key="3">
    <source>
        <dbReference type="Proteomes" id="UP000439903"/>
    </source>
</evidence>
<evidence type="ECO:0000256" key="1">
    <source>
        <dbReference type="SAM" id="SignalP"/>
    </source>
</evidence>
<comment type="caution">
    <text evidence="2">The sequence shown here is derived from an EMBL/GenBank/DDBJ whole genome shotgun (WGS) entry which is preliminary data.</text>
</comment>
<organism evidence="2 3">
    <name type="scientific">Gigaspora margarita</name>
    <dbReference type="NCBI Taxonomy" id="4874"/>
    <lineage>
        <taxon>Eukaryota</taxon>
        <taxon>Fungi</taxon>
        <taxon>Fungi incertae sedis</taxon>
        <taxon>Mucoromycota</taxon>
        <taxon>Glomeromycotina</taxon>
        <taxon>Glomeromycetes</taxon>
        <taxon>Diversisporales</taxon>
        <taxon>Gigasporaceae</taxon>
        <taxon>Gigaspora</taxon>
    </lineage>
</organism>
<feature type="chain" id="PRO_5034872780" evidence="1">
    <location>
        <begin position="27"/>
        <end position="791"/>
    </location>
</feature>
<dbReference type="AlphaFoldDB" id="A0A8H3X1P7"/>
<sequence>MKIFSQPYKLIAQYLFICLAITSTKSQQSQYKYFNYTESTLGAPPLVADIKTYDDGTLLVHIIRNDSTQSIVDCLNIQEMNLEPKLYMRIIHLNGSVKEINPNLNLHPVNYCLLNSNNTEYKINKPNNLVTYLKETQNNNTNILHNIINPISIYPLQKPFILVTYVNTTNSSNITAYEEWAVVVDWNGNIRSDDSGNLVTGDKTQIPTFDKNIPLYRYSNSPITIISTVDNGYIIVAVFDITLESDNSDSLLPRGGLHAFFISYNNTETCYIYYTGTDIYQISQPNMTISSVYCDTTDIYNMCIVSVNSNITMHYVSIIFNSSGVVLSRKVISDLPNVTGLSQQSWSAKILPFGGFILGLTAYNNIDNNTYHYIYAYNVSNSQIPLKSPGPFRTNYFGANAITNHNTFLLASPYAIDNISWSLLTIPVPTGNIHNTDYGYDNTLVNQTIPSINSIVNSSTTTLNITFIYKIALSTGNITIYKASDNSIRQRISATMQEFYKIDEYTVSIKILNNIFNEYGEQYFVIMDSNFVRLVQTNEPLKGIHDGIWILNSDNFVNQNIYSGSDAIMGSVRLTTDASKSFLKRNHSAYIDALLDEFAHKVPIHRSRLSTNHRFEVLNDQIVIPIRIDVAKDETERSSSKVYSDLNNMIIYKNITTFFFGMTNDLDQDYGFKEIAIFTIYRGFKDSFIGEFYKKNLILIAILTIILAPIDYEFLTILKYAPIFPIFTKRIYRYEQINRLNIYEDIFEVATKCGAIVDIIKNGLQIYIQVSKYIIVMSRVMFSKNIKESRH</sequence>
<protein>
    <submittedName>
        <fullName evidence="2">Uncharacterized protein</fullName>
    </submittedName>
</protein>
<evidence type="ECO:0000313" key="2">
    <source>
        <dbReference type="EMBL" id="KAF0399380.1"/>
    </source>
</evidence>
<dbReference type="EMBL" id="WTPW01002064">
    <property type="protein sequence ID" value="KAF0399380.1"/>
    <property type="molecule type" value="Genomic_DNA"/>
</dbReference>